<protein>
    <submittedName>
        <fullName evidence="2">Uncharacterized protein</fullName>
    </submittedName>
</protein>
<reference evidence="2" key="1">
    <citation type="journal article" date="2014" name="Front. Microbiol.">
        <title>High frequency of phylogenetically diverse reductive dehalogenase-homologous genes in deep subseafloor sedimentary metagenomes.</title>
        <authorList>
            <person name="Kawai M."/>
            <person name="Futagami T."/>
            <person name="Toyoda A."/>
            <person name="Takaki Y."/>
            <person name="Nishi S."/>
            <person name="Hori S."/>
            <person name="Arai W."/>
            <person name="Tsubouchi T."/>
            <person name="Morono Y."/>
            <person name="Uchiyama I."/>
            <person name="Ito T."/>
            <person name="Fujiyama A."/>
            <person name="Inagaki F."/>
            <person name="Takami H."/>
        </authorList>
    </citation>
    <scope>NUCLEOTIDE SEQUENCE</scope>
    <source>
        <strain evidence="2">Expedition CK06-06</strain>
    </source>
</reference>
<gene>
    <name evidence="2" type="ORF">S01H4_19662</name>
</gene>
<keyword evidence="1" id="KW-0812">Transmembrane</keyword>
<organism evidence="2">
    <name type="scientific">marine sediment metagenome</name>
    <dbReference type="NCBI Taxonomy" id="412755"/>
    <lineage>
        <taxon>unclassified sequences</taxon>
        <taxon>metagenomes</taxon>
        <taxon>ecological metagenomes</taxon>
    </lineage>
</organism>
<feature type="transmembrane region" description="Helical" evidence="1">
    <location>
        <begin position="105"/>
        <end position="126"/>
    </location>
</feature>
<evidence type="ECO:0000256" key="1">
    <source>
        <dbReference type="SAM" id="Phobius"/>
    </source>
</evidence>
<dbReference type="AlphaFoldDB" id="X0YPF0"/>
<evidence type="ECO:0000313" key="2">
    <source>
        <dbReference type="EMBL" id="GAG58065.1"/>
    </source>
</evidence>
<comment type="caution">
    <text evidence="2">The sequence shown here is derived from an EMBL/GenBank/DDBJ whole genome shotgun (WGS) entry which is preliminary data.</text>
</comment>
<keyword evidence="1" id="KW-0472">Membrane</keyword>
<feature type="non-terminal residue" evidence="2">
    <location>
        <position position="130"/>
    </location>
</feature>
<dbReference type="EMBL" id="BART01008785">
    <property type="protein sequence ID" value="GAG58065.1"/>
    <property type="molecule type" value="Genomic_DNA"/>
</dbReference>
<sequence>MLGRLLTCLYSHLLKLYPDRFLDEFGGEMSDVFAQALPGLVDSGTPPATRRVKMARIFFREVWYFPFADLDARRYQISLGAGETPAGGASYGEGEVTETWVERRASWGAALVGALPFLLFGLAYLLKGVA</sequence>
<proteinExistence type="predicted"/>
<accession>X0YPF0</accession>
<name>X0YPF0_9ZZZZ</name>
<keyword evidence="1" id="KW-1133">Transmembrane helix</keyword>